<sequence length="238" mass="26789">MDESLAEARYARLRWNAPLSESHADQLLECLQLSSITSLVDLGCGWGELLLRAISRTDMDGPVTGVDIDVAVLQRARRAAEQRGLKVSFIEQPAGEWRETRSRAICIGSSHSLGGSKAMLERLSEIVPRGRVLVGDMCWERPPTDAARAVFGDEVPMLADLAALCRETGWEVLHLSTADQREWDDFESRHRAGLREWLLSNHDSPQAMEIRQQQNAREQEYLTVYRGVLSFVYLVLGR</sequence>
<dbReference type="EMBL" id="JAUDZG010000001">
    <property type="protein sequence ID" value="KAK3309419.1"/>
    <property type="molecule type" value="Genomic_DNA"/>
</dbReference>
<dbReference type="RefSeq" id="XP_062725199.1">
    <property type="nucleotide sequence ID" value="XM_062863397.1"/>
</dbReference>
<keyword evidence="3" id="KW-1185">Reference proteome</keyword>
<reference evidence="2" key="1">
    <citation type="journal article" date="2023" name="Mol. Phylogenet. Evol.">
        <title>Genome-scale phylogeny and comparative genomics of the fungal order Sordariales.</title>
        <authorList>
            <person name="Hensen N."/>
            <person name="Bonometti L."/>
            <person name="Westerberg I."/>
            <person name="Brannstrom I.O."/>
            <person name="Guillou S."/>
            <person name="Cros-Aarteil S."/>
            <person name="Calhoun S."/>
            <person name="Haridas S."/>
            <person name="Kuo A."/>
            <person name="Mondo S."/>
            <person name="Pangilinan J."/>
            <person name="Riley R."/>
            <person name="LaButti K."/>
            <person name="Andreopoulos B."/>
            <person name="Lipzen A."/>
            <person name="Chen C."/>
            <person name="Yan M."/>
            <person name="Daum C."/>
            <person name="Ng V."/>
            <person name="Clum A."/>
            <person name="Steindorff A."/>
            <person name="Ohm R.A."/>
            <person name="Martin F."/>
            <person name="Silar P."/>
            <person name="Natvig D.O."/>
            <person name="Lalanne C."/>
            <person name="Gautier V."/>
            <person name="Ament-Velasquez S.L."/>
            <person name="Kruys A."/>
            <person name="Hutchinson M.I."/>
            <person name="Powell A.J."/>
            <person name="Barry K."/>
            <person name="Miller A.N."/>
            <person name="Grigoriev I.V."/>
            <person name="Debuchy R."/>
            <person name="Gladieux P."/>
            <person name="Hiltunen Thoren M."/>
            <person name="Johannesson H."/>
        </authorList>
    </citation>
    <scope>NUCLEOTIDE SEQUENCE</scope>
    <source>
        <strain evidence="2">CBS 333.67</strain>
    </source>
</reference>
<keyword evidence="2" id="KW-0489">Methyltransferase</keyword>
<dbReference type="AlphaFoldDB" id="A0AAJ0H0S3"/>
<dbReference type="CDD" id="cd02440">
    <property type="entry name" value="AdoMet_MTases"/>
    <property type="match status" value="1"/>
</dbReference>
<evidence type="ECO:0000313" key="3">
    <source>
        <dbReference type="Proteomes" id="UP001273166"/>
    </source>
</evidence>
<dbReference type="InterPro" id="IPR029063">
    <property type="entry name" value="SAM-dependent_MTases_sf"/>
</dbReference>
<dbReference type="GeneID" id="87882226"/>
<keyword evidence="2" id="KW-0808">Transferase</keyword>
<evidence type="ECO:0000313" key="2">
    <source>
        <dbReference type="EMBL" id="KAK3309419.1"/>
    </source>
</evidence>
<organism evidence="2 3">
    <name type="scientific">Chaetomium strumarium</name>
    <dbReference type="NCBI Taxonomy" id="1170767"/>
    <lineage>
        <taxon>Eukaryota</taxon>
        <taxon>Fungi</taxon>
        <taxon>Dikarya</taxon>
        <taxon>Ascomycota</taxon>
        <taxon>Pezizomycotina</taxon>
        <taxon>Sordariomycetes</taxon>
        <taxon>Sordariomycetidae</taxon>
        <taxon>Sordariales</taxon>
        <taxon>Chaetomiaceae</taxon>
        <taxon>Chaetomium</taxon>
    </lineage>
</organism>
<name>A0AAJ0H0S3_9PEZI</name>
<dbReference type="GO" id="GO:0008168">
    <property type="term" value="F:methyltransferase activity"/>
    <property type="evidence" value="ECO:0007669"/>
    <property type="project" value="UniProtKB-KW"/>
</dbReference>
<dbReference type="Proteomes" id="UP001273166">
    <property type="component" value="Unassembled WGS sequence"/>
</dbReference>
<dbReference type="GO" id="GO:0032259">
    <property type="term" value="P:methylation"/>
    <property type="evidence" value="ECO:0007669"/>
    <property type="project" value="UniProtKB-KW"/>
</dbReference>
<feature type="domain" description="Methyltransferase" evidence="1">
    <location>
        <begin position="37"/>
        <end position="98"/>
    </location>
</feature>
<proteinExistence type="predicted"/>
<comment type="caution">
    <text evidence="2">The sequence shown here is derived from an EMBL/GenBank/DDBJ whole genome shotgun (WGS) entry which is preliminary data.</text>
</comment>
<evidence type="ECO:0000259" key="1">
    <source>
        <dbReference type="Pfam" id="PF13847"/>
    </source>
</evidence>
<accession>A0AAJ0H0S3</accession>
<dbReference type="Pfam" id="PF13847">
    <property type="entry name" value="Methyltransf_31"/>
    <property type="match status" value="1"/>
</dbReference>
<dbReference type="SUPFAM" id="SSF53335">
    <property type="entry name" value="S-adenosyl-L-methionine-dependent methyltransferases"/>
    <property type="match status" value="1"/>
</dbReference>
<protein>
    <submittedName>
        <fullName evidence="2">SAM-dependent methyltransferase</fullName>
    </submittedName>
</protein>
<reference evidence="2" key="2">
    <citation type="submission" date="2023-06" db="EMBL/GenBank/DDBJ databases">
        <authorList>
            <consortium name="Lawrence Berkeley National Laboratory"/>
            <person name="Mondo S.J."/>
            <person name="Hensen N."/>
            <person name="Bonometti L."/>
            <person name="Westerberg I."/>
            <person name="Brannstrom I.O."/>
            <person name="Guillou S."/>
            <person name="Cros-Aarteil S."/>
            <person name="Calhoun S."/>
            <person name="Haridas S."/>
            <person name="Kuo A."/>
            <person name="Pangilinan J."/>
            <person name="Riley R."/>
            <person name="Labutti K."/>
            <person name="Andreopoulos B."/>
            <person name="Lipzen A."/>
            <person name="Chen C."/>
            <person name="Yanf M."/>
            <person name="Daum C."/>
            <person name="Ng V."/>
            <person name="Clum A."/>
            <person name="Steindorff A."/>
            <person name="Ohm R."/>
            <person name="Martin F."/>
            <person name="Silar P."/>
            <person name="Natvig D."/>
            <person name="Lalanne C."/>
            <person name="Gautier V."/>
            <person name="Ament-Velasquez S.L."/>
            <person name="Kruys A."/>
            <person name="Hutchinson M.I."/>
            <person name="Powell A.J."/>
            <person name="Barry K."/>
            <person name="Miller A.N."/>
            <person name="Grigoriev I.V."/>
            <person name="Debuchy R."/>
            <person name="Gladieux P."/>
            <person name="Thoren M.H."/>
            <person name="Johannesson H."/>
        </authorList>
    </citation>
    <scope>NUCLEOTIDE SEQUENCE</scope>
    <source>
        <strain evidence="2">CBS 333.67</strain>
    </source>
</reference>
<gene>
    <name evidence="2" type="ORF">B0T15DRAFT_2653</name>
</gene>
<dbReference type="InterPro" id="IPR025714">
    <property type="entry name" value="Methyltranfer_dom"/>
</dbReference>
<dbReference type="Gene3D" id="3.40.50.150">
    <property type="entry name" value="Vaccinia Virus protein VP39"/>
    <property type="match status" value="1"/>
</dbReference>